<evidence type="ECO:0000256" key="13">
    <source>
        <dbReference type="ARBA" id="ARBA00045065"/>
    </source>
</evidence>
<dbReference type="Pfam" id="PF15924">
    <property type="entry name" value="ALG11_N"/>
    <property type="match status" value="2"/>
</dbReference>
<feature type="domain" description="ALG11 mannosyltransferase N-terminal" evidence="17">
    <location>
        <begin position="254"/>
        <end position="319"/>
    </location>
</feature>
<dbReference type="GO" id="GO:0006487">
    <property type="term" value="P:protein N-linked glycosylation"/>
    <property type="evidence" value="ECO:0007669"/>
    <property type="project" value="TreeGrafter"/>
</dbReference>
<feature type="domain" description="Glycosyl transferase family 1" evidence="16">
    <location>
        <begin position="405"/>
        <end position="556"/>
    </location>
</feature>
<dbReference type="PANTHER" id="PTHR45919">
    <property type="entry name" value="GDP-MAN:MAN(3)GLCNAC(2)-PP-DOL ALPHA-1,2-MANNOSYLTRANSFERASE"/>
    <property type="match status" value="1"/>
</dbReference>
<evidence type="ECO:0000256" key="9">
    <source>
        <dbReference type="ARBA" id="ARBA00022989"/>
    </source>
</evidence>
<keyword evidence="6" id="KW-0808">Transferase</keyword>
<dbReference type="PANTHER" id="PTHR45919:SF1">
    <property type="entry name" value="GDP-MAN:MAN(3)GLCNAC(2)-PP-DOL ALPHA-1,2-MANNOSYLTRANSFERASE"/>
    <property type="match status" value="1"/>
</dbReference>
<feature type="compositionally biased region" description="Low complexity" evidence="14">
    <location>
        <begin position="342"/>
        <end position="371"/>
    </location>
</feature>
<evidence type="ECO:0000256" key="4">
    <source>
        <dbReference type="ARBA" id="ARBA00022018"/>
    </source>
</evidence>
<reference evidence="19" key="1">
    <citation type="submission" date="2015-02" db="EMBL/GenBank/DDBJ databases">
        <authorList>
            <person name="Gon?alves P."/>
        </authorList>
    </citation>
    <scope>NUCLEOTIDE SEQUENCE [LARGE SCALE GENOMIC DNA]</scope>
</reference>
<organism evidence="18 19">
    <name type="scientific">Sporidiobolus salmonicolor</name>
    <name type="common">Yeast-like fungus</name>
    <name type="synonym">Sporobolomyces salmonicolor</name>
    <dbReference type="NCBI Taxonomy" id="5005"/>
    <lineage>
        <taxon>Eukaryota</taxon>
        <taxon>Fungi</taxon>
        <taxon>Dikarya</taxon>
        <taxon>Basidiomycota</taxon>
        <taxon>Pucciniomycotina</taxon>
        <taxon>Microbotryomycetes</taxon>
        <taxon>Sporidiobolales</taxon>
        <taxon>Sporidiobolaceae</taxon>
        <taxon>Sporobolomyces</taxon>
    </lineage>
</organism>
<dbReference type="InterPro" id="IPR038013">
    <property type="entry name" value="ALG11"/>
</dbReference>
<keyword evidence="9 15" id="KW-1133">Transmembrane helix</keyword>
<protein>
    <recommendedName>
        <fullName evidence="4">GDP-Man:Man(3)GlcNAc(2)-PP-Dol alpha-1,2-mannosyltransferase</fullName>
        <ecNumber evidence="3">2.4.1.131</ecNumber>
    </recommendedName>
    <alternativeName>
        <fullName evidence="11">Asparagine-linked glycosylation protein 11</fullName>
    </alternativeName>
    <alternativeName>
        <fullName evidence="12">Glycolipid 2-alpha-mannosyltransferase</fullName>
    </alternativeName>
</protein>
<evidence type="ECO:0000256" key="1">
    <source>
        <dbReference type="ARBA" id="ARBA00004389"/>
    </source>
</evidence>
<evidence type="ECO:0000313" key="19">
    <source>
        <dbReference type="Proteomes" id="UP000243876"/>
    </source>
</evidence>
<evidence type="ECO:0000256" key="6">
    <source>
        <dbReference type="ARBA" id="ARBA00022679"/>
    </source>
</evidence>
<keyword evidence="8" id="KW-0256">Endoplasmic reticulum</keyword>
<feature type="compositionally biased region" description="Pro residues" evidence="14">
    <location>
        <begin position="540"/>
        <end position="556"/>
    </location>
</feature>
<feature type="region of interest" description="Disordered" evidence="14">
    <location>
        <begin position="327"/>
        <end position="383"/>
    </location>
</feature>
<dbReference type="EMBL" id="CENE01000005">
    <property type="protein sequence ID" value="CEQ40098.1"/>
    <property type="molecule type" value="Genomic_DNA"/>
</dbReference>
<evidence type="ECO:0000256" key="11">
    <source>
        <dbReference type="ARBA" id="ARBA00032060"/>
    </source>
</evidence>
<dbReference type="Gene3D" id="3.40.50.2000">
    <property type="entry name" value="Glycogen Phosphorylase B"/>
    <property type="match status" value="1"/>
</dbReference>
<evidence type="ECO:0000256" key="7">
    <source>
        <dbReference type="ARBA" id="ARBA00022692"/>
    </source>
</evidence>
<evidence type="ECO:0000256" key="15">
    <source>
        <dbReference type="SAM" id="Phobius"/>
    </source>
</evidence>
<feature type="transmembrane region" description="Helical" evidence="15">
    <location>
        <begin position="12"/>
        <end position="37"/>
    </location>
</feature>
<dbReference type="OrthoDB" id="2276068at2759"/>
<comment type="pathway">
    <text evidence="2">Protein modification; protein glycosylation.</text>
</comment>
<dbReference type="InterPro" id="IPR001296">
    <property type="entry name" value="Glyco_trans_1"/>
</dbReference>
<keyword evidence="10 15" id="KW-0472">Membrane</keyword>
<evidence type="ECO:0000256" key="5">
    <source>
        <dbReference type="ARBA" id="ARBA00022676"/>
    </source>
</evidence>
<dbReference type="AlphaFoldDB" id="A0A0D6EK21"/>
<name>A0A0D6EK21_SPOSA</name>
<feature type="domain" description="ALG11 mannosyltransferase N-terminal" evidence="17">
    <location>
        <begin position="67"/>
        <end position="182"/>
    </location>
</feature>
<gene>
    <name evidence="18" type="primary">SPOSA6832_01681</name>
</gene>
<dbReference type="GO" id="GO:0005789">
    <property type="term" value="C:endoplasmic reticulum membrane"/>
    <property type="evidence" value="ECO:0007669"/>
    <property type="project" value="UniProtKB-SubCell"/>
</dbReference>
<evidence type="ECO:0000259" key="17">
    <source>
        <dbReference type="Pfam" id="PF15924"/>
    </source>
</evidence>
<comment type="catalytic activity">
    <reaction evidence="13">
        <text>an alpha-D-Man-(1-&gt;3)-[alpha-D-Man-(1-&gt;6)]-beta-D-Man-(1-&gt;4)-beta-D-GlcNAc-(1-&gt;4)-alpha-D-GlcNAc-diphospho-di-trans,poly-cis-dolichol + 2 GDP-alpha-D-mannose = an alpha-D-Man-(1-&gt;2)-alpha-D-Man-(1-&gt;2)-alpha-D-Man-(1-&gt;3)-[alpha-D-Man-(1-&gt;6)]-beta-D-Man-(1-&gt;4)-beta-D-GlcNAc-(1-&gt;4)-alpha-D-GlcNAc-diphospho-di-trans,poly-cis-dolichol + 2 GDP + 2 H(+)</text>
        <dbReference type="Rhea" id="RHEA:29523"/>
        <dbReference type="Rhea" id="RHEA-COMP:19515"/>
        <dbReference type="Rhea" id="RHEA-COMP:19516"/>
        <dbReference type="ChEBI" id="CHEBI:15378"/>
        <dbReference type="ChEBI" id="CHEBI:57527"/>
        <dbReference type="ChEBI" id="CHEBI:58189"/>
        <dbReference type="ChEBI" id="CHEBI:132511"/>
        <dbReference type="ChEBI" id="CHEBI:132515"/>
        <dbReference type="EC" id="2.4.1.131"/>
    </reaction>
    <physiologicalReaction direction="left-to-right" evidence="13">
        <dbReference type="Rhea" id="RHEA:29524"/>
    </physiologicalReaction>
</comment>
<dbReference type="SUPFAM" id="SSF53756">
    <property type="entry name" value="UDP-Glycosyltransferase/glycogen phosphorylase"/>
    <property type="match status" value="1"/>
</dbReference>
<keyword evidence="19" id="KW-1185">Reference proteome</keyword>
<evidence type="ECO:0000256" key="12">
    <source>
        <dbReference type="ARBA" id="ARBA00032515"/>
    </source>
</evidence>
<dbReference type="InterPro" id="IPR031814">
    <property type="entry name" value="ALG11_N"/>
</dbReference>
<evidence type="ECO:0000313" key="18">
    <source>
        <dbReference type="EMBL" id="CEQ40098.1"/>
    </source>
</evidence>
<accession>A0A0D6EK21</accession>
<evidence type="ECO:0000259" key="16">
    <source>
        <dbReference type="Pfam" id="PF00534"/>
    </source>
</evidence>
<dbReference type="EC" id="2.4.1.131" evidence="3"/>
<evidence type="ECO:0000256" key="3">
    <source>
        <dbReference type="ARBA" id="ARBA00012645"/>
    </source>
</evidence>
<dbReference type="Pfam" id="PF00534">
    <property type="entry name" value="Glycos_transf_1"/>
    <property type="match status" value="1"/>
</dbReference>
<keyword evidence="5" id="KW-0328">Glycosyltransferase</keyword>
<dbReference type="Proteomes" id="UP000243876">
    <property type="component" value="Unassembled WGS sequence"/>
</dbReference>
<evidence type="ECO:0000256" key="2">
    <source>
        <dbReference type="ARBA" id="ARBA00004922"/>
    </source>
</evidence>
<comment type="subcellular location">
    <subcellularLocation>
        <location evidence="1">Endoplasmic reticulum membrane</location>
        <topology evidence="1">Single-pass membrane protein</topology>
    </subcellularLocation>
</comment>
<evidence type="ECO:0000256" key="14">
    <source>
        <dbReference type="SAM" id="MobiDB-lite"/>
    </source>
</evidence>
<dbReference type="GO" id="GO:0004377">
    <property type="term" value="F:GDP-Man:Man(3)GlcNAc(2)-PP-Dol alpha-1,2-mannosyltransferase activity"/>
    <property type="evidence" value="ECO:0007669"/>
    <property type="project" value="UniProtKB-EC"/>
</dbReference>
<evidence type="ECO:0000256" key="10">
    <source>
        <dbReference type="ARBA" id="ARBA00023136"/>
    </source>
</evidence>
<keyword evidence="7 15" id="KW-0812">Transmembrane</keyword>
<evidence type="ECO:0000256" key="8">
    <source>
        <dbReference type="ARBA" id="ARBA00022824"/>
    </source>
</evidence>
<proteinExistence type="predicted"/>
<sequence length="623" mass="69253">MSSVWLSSVDPSLLALLLLLPLIPCIIASLLISLARLSLRSTRSQQRDALFRSLGLGLVNQRGQPRRVVGFFHPYCNAGGGGERVLWTALACMQRRDEDGDVYVVYTGDTGVNKDDMLARVQNRFGITLSHDTLAFIPLRRRYLVEDSTWPRFTLLGQSLGSVLLACEALRGREGVVPDVWIGEWVSEAMLRERADGSMRADRHHGLCVCLSVDQAYVPYPRRQLHALSDNQVRPRYLLHSRRPALTMRFLSGSADMLRRVELRQAGHTNPSHVARSWVLSTLKLWYYRLFALLYSSCLAQADVIMVNSTWTKRHIDRLLLGESAASEEEKDQASSHLDGVASSSAATSASRLRQRRLSPPSSSPSLSRPSSRPRPRPCTRTHLLYPPCSTASFSSFPLSETSRSPRTILSLAQFRPEKEHPLQLHSLAKLFSLHPEFRSDVKLTLAGSVRNEDDSRRVDELKKLAKDLGVDGNVEWRVNVPFEQLLGLLSNAGVGLHTMVDEHFGITMVEFQAAGLITLAHASAGPLLDIIVPYSPPSPSSLPPGPTGFLAPPPSSSFSRSSAPPELPAAFARQLAHILLLSEQEQREIRERARMSAVERFGAEVFERGWMTAWDELVGQGR</sequence>
<feature type="region of interest" description="Disordered" evidence="14">
    <location>
        <begin position="540"/>
        <end position="565"/>
    </location>
</feature>